<proteinExistence type="predicted"/>
<dbReference type="AlphaFoldDB" id="A0AAW1VB73"/>
<comment type="caution">
    <text evidence="2">The sequence shown here is derived from an EMBL/GenBank/DDBJ whole genome shotgun (WGS) entry which is preliminary data.</text>
</comment>
<keyword evidence="3" id="KW-1185">Reference proteome</keyword>
<feature type="region of interest" description="Disordered" evidence="1">
    <location>
        <begin position="259"/>
        <end position="301"/>
    </location>
</feature>
<accession>A0AAW1VB73</accession>
<organism evidence="2 3">
    <name type="scientific">Henosepilachna vigintioctopunctata</name>
    <dbReference type="NCBI Taxonomy" id="420089"/>
    <lineage>
        <taxon>Eukaryota</taxon>
        <taxon>Metazoa</taxon>
        <taxon>Ecdysozoa</taxon>
        <taxon>Arthropoda</taxon>
        <taxon>Hexapoda</taxon>
        <taxon>Insecta</taxon>
        <taxon>Pterygota</taxon>
        <taxon>Neoptera</taxon>
        <taxon>Endopterygota</taxon>
        <taxon>Coleoptera</taxon>
        <taxon>Polyphaga</taxon>
        <taxon>Cucujiformia</taxon>
        <taxon>Coccinelloidea</taxon>
        <taxon>Coccinellidae</taxon>
        <taxon>Epilachninae</taxon>
        <taxon>Epilachnini</taxon>
        <taxon>Henosepilachna</taxon>
    </lineage>
</organism>
<evidence type="ECO:0000256" key="1">
    <source>
        <dbReference type="SAM" id="MobiDB-lite"/>
    </source>
</evidence>
<protein>
    <submittedName>
        <fullName evidence="2">Uncharacterized protein</fullName>
    </submittedName>
</protein>
<sequence length="301" mass="34921">MEKKYTEIISKHGPLFMNLKYMERLNLEDSSLAKEKWTTELFETFVEVMPIIIEEDKKDKEECQLMDENSTNILTQANIETFPSLEGVGMGFLNPRKASGSEAWWTSMDGNTQGNPLEDYQPLRKHFHLASYPHQDVKMFANPLLESDSLDPVSSEDKQEKQKMKFPISDSNERNIHEIKYGRIARPLSSKYCLQVTKDISLKPTTSVMHLPLHEDQNNLSSLYDELYAEIIEKKFNPFSTKRKSKGLVLELFRNPNYEQIPRTSKNQTPPTNTKFGTDINSPNLEKKDENISRKRTHQNI</sequence>
<evidence type="ECO:0000313" key="2">
    <source>
        <dbReference type="EMBL" id="KAK9889295.1"/>
    </source>
</evidence>
<evidence type="ECO:0000313" key="3">
    <source>
        <dbReference type="Proteomes" id="UP001431783"/>
    </source>
</evidence>
<dbReference type="Proteomes" id="UP001431783">
    <property type="component" value="Unassembled WGS sequence"/>
</dbReference>
<feature type="compositionally biased region" description="Polar residues" evidence="1">
    <location>
        <begin position="262"/>
        <end position="284"/>
    </location>
</feature>
<dbReference type="EMBL" id="JARQZJ010000122">
    <property type="protein sequence ID" value="KAK9889295.1"/>
    <property type="molecule type" value="Genomic_DNA"/>
</dbReference>
<gene>
    <name evidence="2" type="ORF">WA026_004575</name>
</gene>
<name>A0AAW1VB73_9CUCU</name>
<reference evidence="2 3" key="1">
    <citation type="submission" date="2023-03" db="EMBL/GenBank/DDBJ databases">
        <title>Genome insight into feeding habits of ladybird beetles.</title>
        <authorList>
            <person name="Li H.-S."/>
            <person name="Huang Y.-H."/>
            <person name="Pang H."/>
        </authorList>
    </citation>
    <scope>NUCLEOTIDE SEQUENCE [LARGE SCALE GENOMIC DNA]</scope>
    <source>
        <strain evidence="2">SYSU_2023b</strain>
        <tissue evidence="2">Whole body</tissue>
    </source>
</reference>